<dbReference type="PATRIC" id="fig|45056.6.peg.1667"/>
<evidence type="ECO:0000313" key="5">
    <source>
        <dbReference type="Proteomes" id="UP000281170"/>
    </source>
</evidence>
<dbReference type="AlphaFoldDB" id="A0A0W0R1Y7"/>
<reference evidence="2 4" key="1">
    <citation type="submission" date="2015-11" db="EMBL/GenBank/DDBJ databases">
        <title>Identification of large and diverse effector repertoires of 38 Legionella species.</title>
        <authorList>
            <person name="Burstein D."/>
            <person name="Amaro F."/>
            <person name="Zusman T."/>
            <person name="Lifshitz Z."/>
            <person name="Cohen O."/>
            <person name="Gilbert J.A."/>
            <person name="Pupko T."/>
            <person name="Shuman H.A."/>
            <person name="Segal G."/>
        </authorList>
    </citation>
    <scope>NUCLEOTIDE SEQUENCE [LARGE SCALE GENOMIC DNA]</scope>
    <source>
        <strain evidence="2 4">1762-AUS-E</strain>
    </source>
</reference>
<dbReference type="STRING" id="45056.Lade_1615"/>
<organism evidence="2 4">
    <name type="scientific">Legionella adelaidensis</name>
    <dbReference type="NCBI Taxonomy" id="45056"/>
    <lineage>
        <taxon>Bacteria</taxon>
        <taxon>Pseudomonadati</taxon>
        <taxon>Pseudomonadota</taxon>
        <taxon>Gammaproteobacteria</taxon>
        <taxon>Legionellales</taxon>
        <taxon>Legionellaceae</taxon>
        <taxon>Legionella</taxon>
    </lineage>
</organism>
<gene>
    <name evidence="2" type="primary">enhB_2</name>
    <name evidence="2" type="ORF">Lade_1615</name>
    <name evidence="3" type="ORF">NCTC12735_01015</name>
</gene>
<dbReference type="KEGG" id="ladl:NCTC12735_01015"/>
<evidence type="ECO:0000313" key="2">
    <source>
        <dbReference type="EMBL" id="KTC65092.1"/>
    </source>
</evidence>
<accession>A0A0W0R1Y7</accession>
<name>A0A0W0R1Y7_9GAMM</name>
<keyword evidence="1" id="KW-0732">Signal</keyword>
<geneLocation type="plasmid" evidence="3 5">
    <name>13</name>
</geneLocation>
<dbReference type="OrthoDB" id="5639597at2"/>
<protein>
    <submittedName>
        <fullName evidence="2">Enhanced entry protein EnhB</fullName>
    </submittedName>
</protein>
<proteinExistence type="predicted"/>
<reference evidence="3 5" key="2">
    <citation type="submission" date="2018-12" db="EMBL/GenBank/DDBJ databases">
        <authorList>
            <consortium name="Pathogen Informatics"/>
        </authorList>
    </citation>
    <scope>NUCLEOTIDE SEQUENCE [LARGE SCALE GENOMIC DNA]</scope>
    <source>
        <strain evidence="3 5">NCTC12735</strain>
        <plasmid evidence="5">13</plasmid>
    </source>
</reference>
<keyword evidence="3" id="KW-0614">Plasmid</keyword>
<keyword evidence="4" id="KW-1185">Reference proteome</keyword>
<evidence type="ECO:0000313" key="4">
    <source>
        <dbReference type="Proteomes" id="UP000054859"/>
    </source>
</evidence>
<evidence type="ECO:0000313" key="3">
    <source>
        <dbReference type="EMBL" id="VEH85388.1"/>
    </source>
</evidence>
<feature type="chain" id="PRO_5036299171" evidence="1">
    <location>
        <begin position="22"/>
        <end position="160"/>
    </location>
</feature>
<evidence type="ECO:0000256" key="1">
    <source>
        <dbReference type="SAM" id="SignalP"/>
    </source>
</evidence>
<dbReference type="Proteomes" id="UP000281170">
    <property type="component" value="Plasmid 13"/>
</dbReference>
<sequence length="160" mass="18289">MLRFILISNFLVISLLTKTFAASTFPRGCEVTGYGFNQNLLVLNETGNQTLYLIQNRSDAQIELERQDSKDTFMSPQLQSKLDPNNWAAFASDEANFQFRCFVHQNNNTAIVNCNDVLEVCQYPRVKFALANMGNYWVSTNKPQSQVIKDATDKGIYLKW</sequence>
<dbReference type="EMBL" id="LR134422">
    <property type="protein sequence ID" value="VEH85388.1"/>
    <property type="molecule type" value="Genomic_DNA"/>
</dbReference>
<feature type="signal peptide" evidence="1">
    <location>
        <begin position="1"/>
        <end position="21"/>
    </location>
</feature>
<dbReference type="Proteomes" id="UP000054859">
    <property type="component" value="Unassembled WGS sequence"/>
</dbReference>
<dbReference type="EMBL" id="LNKA01000010">
    <property type="protein sequence ID" value="KTC65092.1"/>
    <property type="molecule type" value="Genomic_DNA"/>
</dbReference>
<dbReference type="RefSeq" id="WP_058462686.1">
    <property type="nucleotide sequence ID" value="NZ_CAAAHS010000009.1"/>
</dbReference>